<feature type="region of interest" description="Disordered" evidence="6">
    <location>
        <begin position="1291"/>
        <end position="1344"/>
    </location>
</feature>
<dbReference type="SUPFAM" id="SSF68906">
    <property type="entry name" value="SAP domain"/>
    <property type="match status" value="1"/>
</dbReference>
<keyword evidence="9" id="KW-1185">Reference proteome</keyword>
<feature type="domain" description="RRM" evidence="7">
    <location>
        <begin position="412"/>
        <end position="490"/>
    </location>
</feature>
<dbReference type="SUPFAM" id="SSF54928">
    <property type="entry name" value="RNA-binding domain, RBD"/>
    <property type="match status" value="2"/>
</dbReference>
<dbReference type="Pfam" id="PF02037">
    <property type="entry name" value="SAP"/>
    <property type="match status" value="1"/>
</dbReference>
<comment type="subcellular location">
    <subcellularLocation>
        <location evidence="1">Nucleus</location>
    </subcellularLocation>
</comment>
<feature type="coiled-coil region" evidence="5">
    <location>
        <begin position="729"/>
        <end position="770"/>
    </location>
</feature>
<dbReference type="GO" id="GO:0050684">
    <property type="term" value="P:regulation of mRNA processing"/>
    <property type="evidence" value="ECO:0007669"/>
    <property type="project" value="TreeGrafter"/>
</dbReference>
<dbReference type="InterPro" id="IPR036361">
    <property type="entry name" value="SAP_dom_sf"/>
</dbReference>
<feature type="region of interest" description="Disordered" evidence="6">
    <location>
        <begin position="74"/>
        <end position="99"/>
    </location>
</feature>
<evidence type="ECO:0000259" key="8">
    <source>
        <dbReference type="PROSITE" id="PS50800"/>
    </source>
</evidence>
<feature type="domain" description="RRM" evidence="7">
    <location>
        <begin position="191"/>
        <end position="269"/>
    </location>
</feature>
<dbReference type="GO" id="GO:0043565">
    <property type="term" value="F:sequence-specific DNA binding"/>
    <property type="evidence" value="ECO:0007669"/>
    <property type="project" value="TreeGrafter"/>
</dbReference>
<dbReference type="WBParaSite" id="PgR092_g012_t01">
    <property type="protein sequence ID" value="PgR092_g012_t01"/>
    <property type="gene ID" value="PgR092_g012"/>
</dbReference>
<dbReference type="SMART" id="SM00513">
    <property type="entry name" value="SAP"/>
    <property type="match status" value="1"/>
</dbReference>
<dbReference type="SMART" id="SM00360">
    <property type="entry name" value="RRM"/>
    <property type="match status" value="2"/>
</dbReference>
<evidence type="ECO:0000313" key="9">
    <source>
        <dbReference type="Proteomes" id="UP000887569"/>
    </source>
</evidence>
<evidence type="ECO:0000256" key="3">
    <source>
        <dbReference type="ARBA" id="ARBA00023242"/>
    </source>
</evidence>
<dbReference type="InterPro" id="IPR000504">
    <property type="entry name" value="RRM_dom"/>
</dbReference>
<feature type="region of interest" description="Disordered" evidence="6">
    <location>
        <begin position="644"/>
        <end position="691"/>
    </location>
</feature>
<dbReference type="Pfam" id="PF00076">
    <property type="entry name" value="RRM_1"/>
    <property type="match status" value="2"/>
</dbReference>
<dbReference type="GO" id="GO:0006357">
    <property type="term" value="P:regulation of transcription by RNA polymerase II"/>
    <property type="evidence" value="ECO:0007669"/>
    <property type="project" value="TreeGrafter"/>
</dbReference>
<dbReference type="Gene3D" id="3.30.70.330">
    <property type="match status" value="2"/>
</dbReference>
<dbReference type="Gene3D" id="1.10.720.30">
    <property type="entry name" value="SAP domain"/>
    <property type="match status" value="1"/>
</dbReference>
<dbReference type="CDD" id="cd12417">
    <property type="entry name" value="RRM_SAFB_like"/>
    <property type="match status" value="1"/>
</dbReference>
<feature type="compositionally biased region" description="Basic and acidic residues" evidence="6">
    <location>
        <begin position="1294"/>
        <end position="1316"/>
    </location>
</feature>
<feature type="region of interest" description="Disordered" evidence="6">
    <location>
        <begin position="318"/>
        <end position="337"/>
    </location>
</feature>
<evidence type="ECO:0000313" key="10">
    <source>
        <dbReference type="WBParaSite" id="PgR092_g012_t01"/>
    </source>
</evidence>
<feature type="region of interest" description="Disordered" evidence="6">
    <location>
        <begin position="1020"/>
        <end position="1060"/>
    </location>
</feature>
<accession>A0A915C6D9</accession>
<evidence type="ECO:0000256" key="2">
    <source>
        <dbReference type="ARBA" id="ARBA00022884"/>
    </source>
</evidence>
<dbReference type="PROSITE" id="PS50800">
    <property type="entry name" value="SAP"/>
    <property type="match status" value="1"/>
</dbReference>
<dbReference type="Proteomes" id="UP000887569">
    <property type="component" value="Unplaced"/>
</dbReference>
<feature type="region of interest" description="Disordered" evidence="6">
    <location>
        <begin position="497"/>
        <end position="596"/>
    </location>
</feature>
<keyword evidence="3" id="KW-0539">Nucleus</keyword>
<feature type="domain" description="SAP" evidence="8">
    <location>
        <begin position="18"/>
        <end position="52"/>
    </location>
</feature>
<dbReference type="PANTHER" id="PTHR15683:SF8">
    <property type="entry name" value="SCAFFOLD ATTACHMENT FACTOR B, ISOFORM B"/>
    <property type="match status" value="1"/>
</dbReference>
<proteinExistence type="predicted"/>
<dbReference type="PROSITE" id="PS50102">
    <property type="entry name" value="RRM"/>
    <property type="match status" value="2"/>
</dbReference>
<evidence type="ECO:0000259" key="7">
    <source>
        <dbReference type="PROSITE" id="PS50102"/>
    </source>
</evidence>
<feature type="compositionally biased region" description="Basic and acidic residues" evidence="6">
    <location>
        <begin position="544"/>
        <end position="576"/>
    </location>
</feature>
<dbReference type="InterPro" id="IPR051738">
    <property type="entry name" value="SAF_Modulators"/>
</dbReference>
<sequence>MDDSLKEVSSGQGRLVPLSSLKVFELKEELGKRGLDKTGVKVALIERLLMALRNEGHDPETYLFSVTEYAKETSSASSPRLEAASQVEQSTGNDDLGDADEPVAVEEAETVVDEGSQHGDPAMAPNATDVEMCDGSRRGNVEIYDGKGQTVAGKEAKENAVAVMDQVKSEVESTQSSTSIFTAGIQSTKSCSVWVKGISADVKASHLKTLFAQCGRVVSAKIFVRRNQPTNSYVGLVTMISAVCAERCVQLLNKTSYNGDMLIVELANEKKMAYVKQWSVSKCSSAGKGVEGAQASHWSEEGSQVTRCTDADMKDVTERGDGDECADSKEGSAAKEHLERRYHEEIKQQHSASKDAKTEQEESKGAWIKKKGEGVEQHSKKSAVKIEEKESAGQGMRSAQPQLTNALLKSSRSLWIRGIGADTKAAHLKTMFSKCGRVITAKVFVRRQLTSNVYFGFLSMASAESADSCVQQFNKAVLNGQQITVERADHSGMAVRIPEVKKEGKTVDAVVDEEASKSSKEEGAGMSAKTGEKRNSSNLTLNIESKKQFSVKDDSKREGNTKREEHDARHSEKPPTSREFTSTTTSSINERKLARRVFKTHRTAQATRFNNSAIRKPPRSLLTAKAARTSKRMSFGGREAARIAPAAATHRLEKRNYPRRPSHRSANRGTYKRSTPPAHPLFNGEDGGIRGRGKRCFSSATAAADSYRRSCGSPLLSWEEHATVEMLYRKKETSRLQEEERRLHEERDRLRQERARIERERIMLEREKRATFTAGRTRSERVAERHRTRERDRAECGRVTADRECAERERIAVENGEAEREREQIRFQKERVVQERMRIERERERIRVGRLRAEEERLRAERERAERLRREQRERNDRVRVEEERAEQERLRVERERAEREKVAERERLRAEKERAERERLEAERERIKAEKERTERERLRLERERVERERLQLERLRVEAERERLKAEADHERLRGIEGERGQAEFGRHSDRLKTQMERMERERLELEQLRQLAALTASEAISTFVPSPRSSVRESSSRQELDLPSGRHRGAYGQPGERFAPYAARTAVERYLTSSLSPAAASRFGGDREREHSRRDAPRDSYGGNSGVEDVSYNYRTHVSEYDRRCELEPNTTLPLGRDILSVRYNSDRRRDASCPDATHTALFENHVSRTTRDVPAPLTVPYSLQQQGINKDCHGGSPSEATASGYNMSGTWPFSASGVAPGANPYVASECGDTSGGIWSQLSSIPTTQRCAASDSGTWIPPQQGIWIGQQQSTGLTPIDGKISSFGEEGMSSRRLSELKPEASRLAVDDQRRRSLQGTGGRQGKQKMAVGSKNVDRGRSGKKSLWFPHFCFS</sequence>
<name>A0A915C6D9_PARUN</name>
<keyword evidence="5" id="KW-0175">Coiled coil</keyword>
<organism evidence="9 10">
    <name type="scientific">Parascaris univalens</name>
    <name type="common">Nematode worm</name>
    <dbReference type="NCBI Taxonomy" id="6257"/>
    <lineage>
        <taxon>Eukaryota</taxon>
        <taxon>Metazoa</taxon>
        <taxon>Ecdysozoa</taxon>
        <taxon>Nematoda</taxon>
        <taxon>Chromadorea</taxon>
        <taxon>Rhabditida</taxon>
        <taxon>Spirurina</taxon>
        <taxon>Ascaridomorpha</taxon>
        <taxon>Ascaridoidea</taxon>
        <taxon>Ascarididae</taxon>
        <taxon>Parascaris</taxon>
    </lineage>
</organism>
<dbReference type="InterPro" id="IPR003034">
    <property type="entry name" value="SAP_dom"/>
</dbReference>
<evidence type="ECO:0000256" key="4">
    <source>
        <dbReference type="PROSITE-ProRule" id="PRU00176"/>
    </source>
</evidence>
<feature type="compositionally biased region" description="Basic and acidic residues" evidence="6">
    <location>
        <begin position="1033"/>
        <end position="1043"/>
    </location>
</feature>
<protein>
    <submittedName>
        <fullName evidence="10">SAFB-like transcription modulator</fullName>
    </submittedName>
</protein>
<evidence type="ECO:0000256" key="6">
    <source>
        <dbReference type="SAM" id="MobiDB-lite"/>
    </source>
</evidence>
<feature type="compositionally biased region" description="Basic residues" evidence="6">
    <location>
        <begin position="657"/>
        <end position="666"/>
    </location>
</feature>
<dbReference type="InterPro" id="IPR035979">
    <property type="entry name" value="RBD_domain_sf"/>
</dbReference>
<dbReference type="GO" id="GO:0003723">
    <property type="term" value="F:RNA binding"/>
    <property type="evidence" value="ECO:0007669"/>
    <property type="project" value="UniProtKB-UniRule"/>
</dbReference>
<feature type="region of interest" description="Disordered" evidence="6">
    <location>
        <begin position="344"/>
        <end position="383"/>
    </location>
</feature>
<evidence type="ECO:0000256" key="1">
    <source>
        <dbReference type="ARBA" id="ARBA00004123"/>
    </source>
</evidence>
<feature type="compositionally biased region" description="Basic and acidic residues" evidence="6">
    <location>
        <begin position="1087"/>
        <end position="1101"/>
    </location>
</feature>
<dbReference type="GO" id="GO:0005634">
    <property type="term" value="C:nucleus"/>
    <property type="evidence" value="ECO:0007669"/>
    <property type="project" value="UniProtKB-SubCell"/>
</dbReference>
<keyword evidence="2 4" id="KW-0694">RNA-binding</keyword>
<feature type="compositionally biased region" description="Basic and acidic residues" evidence="6">
    <location>
        <begin position="514"/>
        <end position="523"/>
    </location>
</feature>
<evidence type="ECO:0000256" key="5">
    <source>
        <dbReference type="SAM" id="Coils"/>
    </source>
</evidence>
<dbReference type="PANTHER" id="PTHR15683">
    <property type="entry name" value="SCAFFOLD ATTACHMENT FACTOR B-RELATED"/>
    <property type="match status" value="1"/>
</dbReference>
<dbReference type="InterPro" id="IPR012677">
    <property type="entry name" value="Nucleotide-bd_a/b_plait_sf"/>
</dbReference>
<feature type="region of interest" description="Disordered" evidence="6">
    <location>
        <begin position="1080"/>
        <end position="1112"/>
    </location>
</feature>
<reference evidence="10" key="1">
    <citation type="submission" date="2022-11" db="UniProtKB">
        <authorList>
            <consortium name="WormBaseParasite"/>
        </authorList>
    </citation>
    <scope>IDENTIFICATION</scope>
</reference>